<sequence length="82" mass="9509">MRTNYVASTSRMKVLYTSLVRSFVGVIRNFQNGSVYHKIKIFFLSSPDTRSSFFPPSPFRSKDIHIRFHLTRTSKGMEGGCW</sequence>
<dbReference type="EMBL" id="KY774314">
    <property type="protein sequence ID" value="ART31074.1"/>
    <property type="molecule type" value="Genomic_DNA"/>
</dbReference>
<evidence type="ECO:0000313" key="2">
    <source>
        <dbReference type="EMBL" id="ART32037.1"/>
    </source>
</evidence>
<name>A0A1Y0B124_9LAMI</name>
<evidence type="ECO:0000313" key="1">
    <source>
        <dbReference type="EMBL" id="ART31074.1"/>
    </source>
</evidence>
<gene>
    <name evidence="1" type="ORF">AEK19_MT0842</name>
    <name evidence="2" type="ORF">AEK19_MT1867</name>
</gene>
<accession>A0A1Y0B124</accession>
<protein>
    <submittedName>
        <fullName evidence="1">Uncharacterized protein</fullName>
    </submittedName>
</protein>
<geneLocation type="mitochondrion" evidence="1"/>
<reference evidence="1" key="1">
    <citation type="submission" date="2017-03" db="EMBL/GenBank/DDBJ databases">
        <title>The mitochondrial genome of the carnivorous plant Utricularia reniformis (Lentibulariaceae): structure, comparative analysis and evolutionary landmarks.</title>
        <authorList>
            <person name="Silva S.R."/>
            <person name="Alvarenga D.O."/>
            <person name="Michael T.P."/>
            <person name="Miranda V.F.O."/>
            <person name="Varani A.M."/>
        </authorList>
    </citation>
    <scope>NUCLEOTIDE SEQUENCE</scope>
</reference>
<proteinExistence type="predicted"/>
<keyword evidence="1" id="KW-0496">Mitochondrion</keyword>
<dbReference type="AlphaFoldDB" id="A0A1Y0B124"/>
<dbReference type="EMBL" id="KY774314">
    <property type="protein sequence ID" value="ART32037.1"/>
    <property type="molecule type" value="Genomic_DNA"/>
</dbReference>
<organism evidence="1">
    <name type="scientific">Utricularia reniformis</name>
    <dbReference type="NCBI Taxonomy" id="192314"/>
    <lineage>
        <taxon>Eukaryota</taxon>
        <taxon>Viridiplantae</taxon>
        <taxon>Streptophyta</taxon>
        <taxon>Embryophyta</taxon>
        <taxon>Tracheophyta</taxon>
        <taxon>Spermatophyta</taxon>
        <taxon>Magnoliopsida</taxon>
        <taxon>eudicotyledons</taxon>
        <taxon>Gunneridae</taxon>
        <taxon>Pentapetalae</taxon>
        <taxon>asterids</taxon>
        <taxon>lamiids</taxon>
        <taxon>Lamiales</taxon>
        <taxon>Lentibulariaceae</taxon>
        <taxon>Utricularia</taxon>
    </lineage>
</organism>